<keyword evidence="1" id="KW-0812">Transmembrane</keyword>
<feature type="transmembrane region" description="Helical" evidence="1">
    <location>
        <begin position="6"/>
        <end position="26"/>
    </location>
</feature>
<protein>
    <submittedName>
        <fullName evidence="2">Uncharacterized protein</fullName>
    </submittedName>
</protein>
<dbReference type="Proteomes" id="UP000031972">
    <property type="component" value="Unassembled WGS sequence"/>
</dbReference>
<dbReference type="PATRIC" id="fig|220754.4.peg.252"/>
<keyword evidence="1" id="KW-1133">Transmembrane helix</keyword>
<dbReference type="RefSeq" id="WP_269746036.1">
    <property type="nucleotide sequence ID" value="NZ_JXRR01000001.1"/>
</dbReference>
<organism evidence="2 3">
    <name type="scientific">Jeotgalibacillus campisalis</name>
    <dbReference type="NCBI Taxonomy" id="220754"/>
    <lineage>
        <taxon>Bacteria</taxon>
        <taxon>Bacillati</taxon>
        <taxon>Bacillota</taxon>
        <taxon>Bacilli</taxon>
        <taxon>Bacillales</taxon>
        <taxon>Caryophanaceae</taxon>
        <taxon>Jeotgalibacillus</taxon>
    </lineage>
</organism>
<keyword evidence="1" id="KW-0472">Membrane</keyword>
<accession>A0A0C2SG54</accession>
<evidence type="ECO:0000256" key="1">
    <source>
        <dbReference type="SAM" id="Phobius"/>
    </source>
</evidence>
<reference evidence="2 3" key="1">
    <citation type="submission" date="2015-01" db="EMBL/GenBank/DDBJ databases">
        <title>Jeotgalibacillus campisalis genome sequencing.</title>
        <authorList>
            <person name="Goh K.M."/>
            <person name="Chan K.-G."/>
            <person name="Yaakop A.S."/>
            <person name="Ee R."/>
            <person name="Gan H.M."/>
            <person name="Chan C.S."/>
        </authorList>
    </citation>
    <scope>NUCLEOTIDE SEQUENCE [LARGE SCALE GENOMIC DNA]</scope>
    <source>
        <strain evidence="2 3">SF-57</strain>
    </source>
</reference>
<comment type="caution">
    <text evidence="2">The sequence shown here is derived from an EMBL/GenBank/DDBJ whole genome shotgun (WGS) entry which is preliminary data.</text>
</comment>
<name>A0A0C2SG54_9BACL</name>
<sequence>MVYWGVVTTGFLMVLGMVGGTLVYYLRTLALDPKDSTRIDPKE</sequence>
<dbReference type="AlphaFoldDB" id="A0A0C2SG54"/>
<gene>
    <name evidence="2" type="ORF">KR50_02480</name>
</gene>
<proteinExistence type="predicted"/>
<evidence type="ECO:0000313" key="3">
    <source>
        <dbReference type="Proteomes" id="UP000031972"/>
    </source>
</evidence>
<dbReference type="EMBL" id="JXRR01000001">
    <property type="protein sequence ID" value="KIL52919.1"/>
    <property type="molecule type" value="Genomic_DNA"/>
</dbReference>
<evidence type="ECO:0000313" key="2">
    <source>
        <dbReference type="EMBL" id="KIL52919.1"/>
    </source>
</evidence>
<keyword evidence="3" id="KW-1185">Reference proteome</keyword>